<protein>
    <submittedName>
        <fullName evidence="1">Uncharacterized protein</fullName>
    </submittedName>
</protein>
<keyword evidence="2" id="KW-1185">Reference proteome</keyword>
<organism evidence="1 2">
    <name type="scientific">Frigoriglobus tundricola</name>
    <dbReference type="NCBI Taxonomy" id="2774151"/>
    <lineage>
        <taxon>Bacteria</taxon>
        <taxon>Pseudomonadati</taxon>
        <taxon>Planctomycetota</taxon>
        <taxon>Planctomycetia</taxon>
        <taxon>Gemmatales</taxon>
        <taxon>Gemmataceae</taxon>
        <taxon>Frigoriglobus</taxon>
    </lineage>
</organism>
<dbReference type="EMBL" id="CP053452">
    <property type="protein sequence ID" value="QJW95842.1"/>
    <property type="molecule type" value="Genomic_DNA"/>
</dbReference>
<name>A0A6M5YS84_9BACT</name>
<accession>A0A6M5YS84</accession>
<dbReference type="AlphaFoldDB" id="A0A6M5YS84"/>
<sequence length="177" mass="18749">MKYEVRCECGKTHTVGAADAGSSLRCCCSRTVDVPALHMLRTSVGEYGVSPVVQLQAMLQRGELPGERACACCGRNTDHLIPVSVVCERVINAGPSGGANTDLAGCLFFGIAWLIMRSSQKPVQHGTDVSFVLPVRVCGACDHTLAAPKELRAALGATPAYAAVFDQYPNALVRRVS</sequence>
<dbReference type="KEGG" id="ftj:FTUN_3396"/>
<dbReference type="Proteomes" id="UP000503447">
    <property type="component" value="Chromosome"/>
</dbReference>
<proteinExistence type="predicted"/>
<evidence type="ECO:0000313" key="1">
    <source>
        <dbReference type="EMBL" id="QJW95842.1"/>
    </source>
</evidence>
<gene>
    <name evidence="1" type="ORF">FTUN_3396</name>
</gene>
<evidence type="ECO:0000313" key="2">
    <source>
        <dbReference type="Proteomes" id="UP000503447"/>
    </source>
</evidence>
<reference evidence="2" key="1">
    <citation type="submission" date="2020-05" db="EMBL/GenBank/DDBJ databases">
        <title>Frigoriglobus tundricola gen. nov., sp. nov., a psychrotolerant cellulolytic planctomycete of the family Gemmataceae with two divergent copies of 16S rRNA gene.</title>
        <authorList>
            <person name="Kulichevskaya I.S."/>
            <person name="Ivanova A.A."/>
            <person name="Naumoff D.G."/>
            <person name="Beletsky A.V."/>
            <person name="Rijpstra W.I.C."/>
            <person name="Sinninghe Damste J.S."/>
            <person name="Mardanov A.V."/>
            <person name="Ravin N.V."/>
            <person name="Dedysh S.N."/>
        </authorList>
    </citation>
    <scope>NUCLEOTIDE SEQUENCE [LARGE SCALE GENOMIC DNA]</scope>
    <source>
        <strain evidence="2">PL17</strain>
    </source>
</reference>